<dbReference type="Pfam" id="PF00071">
    <property type="entry name" value="Ras"/>
    <property type="match status" value="1"/>
</dbReference>
<reference evidence="11" key="1">
    <citation type="journal article" date="2020" name="Nat. Commun.">
        <title>Genome assembly of wild tea tree DASZ reveals pedigree and selection history of tea varieties.</title>
        <authorList>
            <person name="Zhang W."/>
            <person name="Zhang Y."/>
            <person name="Qiu H."/>
            <person name="Guo Y."/>
            <person name="Wan H."/>
            <person name="Zhang X."/>
            <person name="Scossa F."/>
            <person name="Alseekh S."/>
            <person name="Zhang Q."/>
            <person name="Wang P."/>
            <person name="Xu L."/>
            <person name="Schmidt M.H."/>
            <person name="Jia X."/>
            <person name="Li D."/>
            <person name="Zhu A."/>
            <person name="Guo F."/>
            <person name="Chen W."/>
            <person name="Ni D."/>
            <person name="Usadel B."/>
            <person name="Fernie A.R."/>
            <person name="Wen W."/>
        </authorList>
    </citation>
    <scope>NUCLEOTIDE SEQUENCE [LARGE SCALE GENOMIC DNA]</scope>
    <source>
        <strain evidence="11">cv. G240</strain>
    </source>
</reference>
<comment type="subcellular location">
    <subcellularLocation>
        <location evidence="8">Endomembrane system</location>
        <topology evidence="8">Lipid-anchor</topology>
        <orientation evidence="8">Cytoplasmic side</orientation>
    </subcellularLocation>
</comment>
<reference evidence="10 11" key="2">
    <citation type="submission" date="2020-07" db="EMBL/GenBank/DDBJ databases">
        <title>Genome assembly of wild tea tree DASZ reveals pedigree and selection history of tea varieties.</title>
        <authorList>
            <person name="Zhang W."/>
        </authorList>
    </citation>
    <scope>NUCLEOTIDE SEQUENCE [LARGE SCALE GENOMIC DNA]</scope>
    <source>
        <strain evidence="11">cv. G240</strain>
        <tissue evidence="10">Leaf</tissue>
    </source>
</reference>
<evidence type="ECO:0000256" key="8">
    <source>
        <dbReference type="ARBA" id="ARBA00046278"/>
    </source>
</evidence>
<keyword evidence="11" id="KW-1185">Reference proteome</keyword>
<dbReference type="SMART" id="SM00175">
    <property type="entry name" value="RAB"/>
    <property type="match status" value="1"/>
</dbReference>
<keyword evidence="4" id="KW-0653">Protein transport</keyword>
<proteinExistence type="inferred from homology"/>
<evidence type="ECO:0000256" key="9">
    <source>
        <dbReference type="SAM" id="SignalP"/>
    </source>
</evidence>
<dbReference type="PANTHER" id="PTHR47981">
    <property type="entry name" value="RAB FAMILY"/>
    <property type="match status" value="1"/>
</dbReference>
<dbReference type="GO" id="GO:0012505">
    <property type="term" value="C:endomembrane system"/>
    <property type="evidence" value="ECO:0007669"/>
    <property type="project" value="UniProtKB-SubCell"/>
</dbReference>
<evidence type="ECO:0000256" key="1">
    <source>
        <dbReference type="ARBA" id="ARBA00006270"/>
    </source>
</evidence>
<evidence type="ECO:0000256" key="2">
    <source>
        <dbReference type="ARBA" id="ARBA00022481"/>
    </source>
</evidence>
<comment type="caution">
    <text evidence="10">The sequence shown here is derived from an EMBL/GenBank/DDBJ whole genome shotgun (WGS) entry which is preliminary data.</text>
</comment>
<name>A0A7J7FWW2_CAMSI</name>
<dbReference type="PANTHER" id="PTHR47981:SF2">
    <property type="entry name" value="RAS-RELATED PROTEIN RABG3B"/>
    <property type="match status" value="1"/>
</dbReference>
<keyword evidence="6" id="KW-0449">Lipoprotein</keyword>
<evidence type="ECO:0000256" key="4">
    <source>
        <dbReference type="ARBA" id="ARBA00022927"/>
    </source>
</evidence>
<dbReference type="SUPFAM" id="SSF52540">
    <property type="entry name" value="P-loop containing nucleoside triphosphate hydrolases"/>
    <property type="match status" value="1"/>
</dbReference>
<keyword evidence="5" id="KW-0342">GTP-binding</keyword>
<keyword evidence="7" id="KW-0636">Prenylation</keyword>
<comment type="similarity">
    <text evidence="1">Belongs to the small GTPase superfamily. Rab family.</text>
</comment>
<feature type="chain" id="PRO_5029585310" evidence="9">
    <location>
        <begin position="22"/>
        <end position="109"/>
    </location>
</feature>
<feature type="signal peptide" evidence="9">
    <location>
        <begin position="1"/>
        <end position="21"/>
    </location>
</feature>
<protein>
    <submittedName>
        <fullName evidence="10">Uncharacterized protein</fullName>
    </submittedName>
</protein>
<evidence type="ECO:0000256" key="3">
    <source>
        <dbReference type="ARBA" id="ARBA00022741"/>
    </source>
</evidence>
<keyword evidence="4" id="KW-0813">Transport</keyword>
<dbReference type="Gene3D" id="3.40.50.300">
    <property type="entry name" value="P-loop containing nucleotide triphosphate hydrolases"/>
    <property type="match status" value="1"/>
</dbReference>
<dbReference type="GO" id="GO:0005774">
    <property type="term" value="C:vacuolar membrane"/>
    <property type="evidence" value="ECO:0007669"/>
    <property type="project" value="TreeGrafter"/>
</dbReference>
<evidence type="ECO:0000256" key="7">
    <source>
        <dbReference type="ARBA" id="ARBA00023289"/>
    </source>
</evidence>
<dbReference type="GO" id="GO:0015031">
    <property type="term" value="P:protein transport"/>
    <property type="evidence" value="ECO:0007669"/>
    <property type="project" value="UniProtKB-KW"/>
</dbReference>
<evidence type="ECO:0000313" key="10">
    <source>
        <dbReference type="EMBL" id="KAF5932890.1"/>
    </source>
</evidence>
<accession>A0A7J7FWW2</accession>
<keyword evidence="3" id="KW-0547">Nucleotide-binding</keyword>
<dbReference type="Proteomes" id="UP000593564">
    <property type="component" value="Unassembled WGS sequence"/>
</dbReference>
<dbReference type="AlphaFoldDB" id="A0A7J7FWW2"/>
<gene>
    <name evidence="10" type="ORF">HYC85_029061</name>
</gene>
<evidence type="ECO:0000256" key="6">
    <source>
        <dbReference type="ARBA" id="ARBA00023288"/>
    </source>
</evidence>
<sequence length="109" mass="12985">MIGLSLYKWVLSSISVLLFDACFYLEHRRQSLGVAFYRWADCCILVYDVNVMKSFDTLNNWHEEFLKQGITKNTTTTLEINSHFLAWSLRMFQRILLVRQKKLVYIIID</sequence>
<dbReference type="InterPro" id="IPR027417">
    <property type="entry name" value="P-loop_NTPase"/>
</dbReference>
<keyword evidence="2" id="KW-0488">Methylation</keyword>
<dbReference type="EMBL" id="JACBKZ010000014">
    <property type="protein sequence ID" value="KAF5932890.1"/>
    <property type="molecule type" value="Genomic_DNA"/>
</dbReference>
<dbReference type="GO" id="GO:0005525">
    <property type="term" value="F:GTP binding"/>
    <property type="evidence" value="ECO:0007669"/>
    <property type="project" value="UniProtKB-KW"/>
</dbReference>
<evidence type="ECO:0000256" key="5">
    <source>
        <dbReference type="ARBA" id="ARBA00023134"/>
    </source>
</evidence>
<dbReference type="InterPro" id="IPR001806">
    <property type="entry name" value="Small_GTPase"/>
</dbReference>
<dbReference type="GO" id="GO:0003924">
    <property type="term" value="F:GTPase activity"/>
    <property type="evidence" value="ECO:0007669"/>
    <property type="project" value="InterPro"/>
</dbReference>
<organism evidence="10 11">
    <name type="scientific">Camellia sinensis</name>
    <name type="common">Tea plant</name>
    <name type="synonym">Thea sinensis</name>
    <dbReference type="NCBI Taxonomy" id="4442"/>
    <lineage>
        <taxon>Eukaryota</taxon>
        <taxon>Viridiplantae</taxon>
        <taxon>Streptophyta</taxon>
        <taxon>Embryophyta</taxon>
        <taxon>Tracheophyta</taxon>
        <taxon>Spermatophyta</taxon>
        <taxon>Magnoliopsida</taxon>
        <taxon>eudicotyledons</taxon>
        <taxon>Gunneridae</taxon>
        <taxon>Pentapetalae</taxon>
        <taxon>asterids</taxon>
        <taxon>Ericales</taxon>
        <taxon>Theaceae</taxon>
        <taxon>Camellia</taxon>
    </lineage>
</organism>
<keyword evidence="9" id="KW-0732">Signal</keyword>
<evidence type="ECO:0000313" key="11">
    <source>
        <dbReference type="Proteomes" id="UP000593564"/>
    </source>
</evidence>